<dbReference type="PROSITE" id="PS01180">
    <property type="entry name" value="CUB"/>
    <property type="match status" value="2"/>
</dbReference>
<proteinExistence type="predicted"/>
<feature type="domain" description="CUB" evidence="4">
    <location>
        <begin position="1"/>
        <end position="68"/>
    </location>
</feature>
<dbReference type="InterPro" id="IPR000859">
    <property type="entry name" value="CUB_dom"/>
</dbReference>
<dbReference type="SUPFAM" id="SSF49854">
    <property type="entry name" value="Spermadhesin, CUB domain"/>
    <property type="match status" value="2"/>
</dbReference>
<evidence type="ECO:0000256" key="1">
    <source>
        <dbReference type="ARBA" id="ARBA00022737"/>
    </source>
</evidence>
<name>A0A8D8LL53_9HEMI</name>
<dbReference type="EMBL" id="HBUF01020842">
    <property type="protein sequence ID" value="CAG6611141.1"/>
    <property type="molecule type" value="Transcribed_RNA"/>
</dbReference>
<dbReference type="Pfam" id="PF00431">
    <property type="entry name" value="CUB"/>
    <property type="match status" value="1"/>
</dbReference>
<reference evidence="5" key="1">
    <citation type="submission" date="2021-05" db="EMBL/GenBank/DDBJ databases">
        <authorList>
            <person name="Alioto T."/>
            <person name="Alioto T."/>
            <person name="Gomez Garrido J."/>
        </authorList>
    </citation>
    <scope>NUCLEOTIDE SEQUENCE</scope>
</reference>
<keyword evidence="1" id="KW-0677">Repeat</keyword>
<dbReference type="Gene3D" id="2.60.120.290">
    <property type="entry name" value="Spermadhesin, CUB domain"/>
    <property type="match status" value="2"/>
</dbReference>
<organism evidence="5">
    <name type="scientific">Cacopsylla melanoneura</name>
    <dbReference type="NCBI Taxonomy" id="428564"/>
    <lineage>
        <taxon>Eukaryota</taxon>
        <taxon>Metazoa</taxon>
        <taxon>Ecdysozoa</taxon>
        <taxon>Arthropoda</taxon>
        <taxon>Hexapoda</taxon>
        <taxon>Insecta</taxon>
        <taxon>Pterygota</taxon>
        <taxon>Neoptera</taxon>
        <taxon>Paraneoptera</taxon>
        <taxon>Hemiptera</taxon>
        <taxon>Sternorrhyncha</taxon>
        <taxon>Psylloidea</taxon>
        <taxon>Psyllidae</taxon>
        <taxon>Psyllinae</taxon>
        <taxon>Cacopsylla</taxon>
    </lineage>
</organism>
<dbReference type="CDD" id="cd00041">
    <property type="entry name" value="CUB"/>
    <property type="match status" value="2"/>
</dbReference>
<dbReference type="InterPro" id="IPR035914">
    <property type="entry name" value="Sperma_CUB_dom_sf"/>
</dbReference>
<dbReference type="PANTHER" id="PTHR24251:SF37">
    <property type="entry name" value="CUB DOMAIN-CONTAINING PROTEIN"/>
    <property type="match status" value="1"/>
</dbReference>
<evidence type="ECO:0000259" key="4">
    <source>
        <dbReference type="PROSITE" id="PS01180"/>
    </source>
</evidence>
<dbReference type="PANTHER" id="PTHR24251">
    <property type="entry name" value="OVOCHYMASE-RELATED"/>
    <property type="match status" value="1"/>
</dbReference>
<feature type="domain" description="CUB" evidence="4">
    <location>
        <begin position="77"/>
        <end position="142"/>
    </location>
</feature>
<evidence type="ECO:0000313" key="5">
    <source>
        <dbReference type="EMBL" id="CAG6611141.1"/>
    </source>
</evidence>
<protein>
    <submittedName>
        <fullName evidence="5">CUB domain-containing protein 2</fullName>
    </submittedName>
</protein>
<accession>A0A8D8LL53</accession>
<keyword evidence="2" id="KW-1015">Disulfide bond</keyword>
<sequence length="142" mass="15741">MGVSSCHEDWLEMYNLYKDGTEKLIGRYCGMTTPGPMESNRGAIGVRILLHTDALGVYSGFKARYSFDVAKSIFGDCGGNVSSSNNGEILSPNFPLNYDSPSRGMPSKTCNWYINVRPNYNCSILKFLVLKVILQGEVVQRP</sequence>
<dbReference type="EMBL" id="HBUF01020839">
    <property type="protein sequence ID" value="CAG6611136.1"/>
    <property type="molecule type" value="Transcribed_RNA"/>
</dbReference>
<evidence type="ECO:0000256" key="3">
    <source>
        <dbReference type="PROSITE-ProRule" id="PRU00059"/>
    </source>
</evidence>
<comment type="caution">
    <text evidence="3">Lacks conserved residue(s) required for the propagation of feature annotation.</text>
</comment>
<dbReference type="AlphaFoldDB" id="A0A8D8LL53"/>
<evidence type="ECO:0000256" key="2">
    <source>
        <dbReference type="ARBA" id="ARBA00023157"/>
    </source>
</evidence>